<name>A0ABV6GZ10_9PAST</name>
<evidence type="ECO:0000313" key="3">
    <source>
        <dbReference type="Proteomes" id="UP001589767"/>
    </source>
</evidence>
<dbReference type="InterPro" id="IPR007539">
    <property type="entry name" value="DUF551"/>
</dbReference>
<dbReference type="Pfam" id="PF04448">
    <property type="entry name" value="DUF551"/>
    <property type="match status" value="1"/>
</dbReference>
<dbReference type="EMBL" id="JBHLWB010000001">
    <property type="protein sequence ID" value="MFC0308599.1"/>
    <property type="molecule type" value="Genomic_DNA"/>
</dbReference>
<protein>
    <submittedName>
        <fullName evidence="2">DUF551 domain-containing protein</fullName>
    </submittedName>
</protein>
<evidence type="ECO:0000313" key="2">
    <source>
        <dbReference type="EMBL" id="MFC0308599.1"/>
    </source>
</evidence>
<proteinExistence type="predicted"/>
<accession>A0ABV6GZ10</accession>
<gene>
    <name evidence="2" type="ORF">ACFFHK_02615</name>
</gene>
<dbReference type="RefSeq" id="WP_382368856.1">
    <property type="nucleotide sequence ID" value="NZ_JBHLWB010000001.1"/>
</dbReference>
<reference evidence="2 3" key="1">
    <citation type="submission" date="2024-09" db="EMBL/GenBank/DDBJ databases">
        <authorList>
            <person name="Sun Q."/>
            <person name="Mori K."/>
        </authorList>
    </citation>
    <scope>NUCLEOTIDE SEQUENCE [LARGE SCALE GENOMIC DNA]</scope>
    <source>
        <strain evidence="2 3">CCM 7539</strain>
    </source>
</reference>
<sequence>MKPFNLEEALAGEPVVLRNGMKAFIKFKLPKTSSNIPYIGYYINNNSNCVEIAWDAYGMCEPVTNHETFLDVIGMWEEPKRFINDIEVPEPVTMETWEDGNLYYYVKLTFSGNTDCDAFYKKNDFHEKLINDGLVFKTKEGAKAMAKALLNYKVEYKNDDNNANANNGWIDINEKLPPIETEILGRCIINDKELIIIVSREVGDGEYWFSPVNFSGVCTDETVEVSHWQPLPKPPQPSLAKPSMVLY</sequence>
<keyword evidence="3" id="KW-1185">Reference proteome</keyword>
<dbReference type="Proteomes" id="UP001589767">
    <property type="component" value="Unassembled WGS sequence"/>
</dbReference>
<feature type="domain" description="DUF551" evidence="1">
    <location>
        <begin position="168"/>
        <end position="236"/>
    </location>
</feature>
<comment type="caution">
    <text evidence="2">The sequence shown here is derived from an EMBL/GenBank/DDBJ whole genome shotgun (WGS) entry which is preliminary data.</text>
</comment>
<organism evidence="2 3">
    <name type="scientific">Gallibacterium trehalosifermentans</name>
    <dbReference type="NCBI Taxonomy" id="516935"/>
    <lineage>
        <taxon>Bacteria</taxon>
        <taxon>Pseudomonadati</taxon>
        <taxon>Pseudomonadota</taxon>
        <taxon>Gammaproteobacteria</taxon>
        <taxon>Pasteurellales</taxon>
        <taxon>Pasteurellaceae</taxon>
        <taxon>Gallibacterium</taxon>
    </lineage>
</organism>
<evidence type="ECO:0000259" key="1">
    <source>
        <dbReference type="Pfam" id="PF04448"/>
    </source>
</evidence>